<gene>
    <name evidence="3" type="ORF">HNQ88_001155</name>
</gene>
<keyword evidence="1" id="KW-0812">Transmembrane</keyword>
<dbReference type="RefSeq" id="WP_309937645.1">
    <property type="nucleotide sequence ID" value="NZ_AP025305.1"/>
</dbReference>
<dbReference type="AlphaFoldDB" id="A0AAE4BPN7"/>
<feature type="domain" description="Outer membrane protein beta-barrel" evidence="2">
    <location>
        <begin position="64"/>
        <end position="235"/>
    </location>
</feature>
<evidence type="ECO:0000256" key="1">
    <source>
        <dbReference type="SAM" id="Phobius"/>
    </source>
</evidence>
<sequence>MQTTNIRNLLHLYGKQVSKCLIMAMVLIMVMPKGAAFGQKKNKNKGKSPNRHLYSYNLPNYDQKKLQYGFLIGLHSSIYKLKYSDAFTQSSMFDQVQAINTRPGIGFALGFIGNLRISEFFDFRITPKVTFNEYGLDYVYVNDAMPEHFLMTSESVSNTMVEVPILFRLKSLRRGNSRMYLIGGFTPAFEASGKKDEEVVFETKKFNLSLEIGFGLEQYFELFKFAPELRFSFGVLDQLGANEDRNITKGMEKLTTNTVSLYLQFQ</sequence>
<evidence type="ECO:0000259" key="2">
    <source>
        <dbReference type="Pfam" id="PF13568"/>
    </source>
</evidence>
<dbReference type="Proteomes" id="UP001185092">
    <property type="component" value="Unassembled WGS sequence"/>
</dbReference>
<feature type="transmembrane region" description="Helical" evidence="1">
    <location>
        <begin position="20"/>
        <end position="38"/>
    </location>
</feature>
<organism evidence="3 4">
    <name type="scientific">Aureibacter tunicatorum</name>
    <dbReference type="NCBI Taxonomy" id="866807"/>
    <lineage>
        <taxon>Bacteria</taxon>
        <taxon>Pseudomonadati</taxon>
        <taxon>Bacteroidota</taxon>
        <taxon>Cytophagia</taxon>
        <taxon>Cytophagales</taxon>
        <taxon>Persicobacteraceae</taxon>
        <taxon>Aureibacter</taxon>
    </lineage>
</organism>
<dbReference type="Pfam" id="PF13568">
    <property type="entry name" value="OMP_b-brl_2"/>
    <property type="match status" value="1"/>
</dbReference>
<proteinExistence type="predicted"/>
<protein>
    <recommendedName>
        <fullName evidence="2">Outer membrane protein beta-barrel domain-containing protein</fullName>
    </recommendedName>
</protein>
<keyword evidence="1" id="KW-0472">Membrane</keyword>
<keyword evidence="1" id="KW-1133">Transmembrane helix</keyword>
<keyword evidence="4" id="KW-1185">Reference proteome</keyword>
<accession>A0AAE4BPN7</accession>
<comment type="caution">
    <text evidence="3">The sequence shown here is derived from an EMBL/GenBank/DDBJ whole genome shotgun (WGS) entry which is preliminary data.</text>
</comment>
<reference evidence="3" key="1">
    <citation type="submission" date="2023-07" db="EMBL/GenBank/DDBJ databases">
        <title>Genomic Encyclopedia of Type Strains, Phase IV (KMG-IV): sequencing the most valuable type-strain genomes for metagenomic binning, comparative biology and taxonomic classification.</title>
        <authorList>
            <person name="Goeker M."/>
        </authorList>
    </citation>
    <scope>NUCLEOTIDE SEQUENCE</scope>
    <source>
        <strain evidence="3">DSM 26174</strain>
    </source>
</reference>
<dbReference type="EMBL" id="JAVDQD010000001">
    <property type="protein sequence ID" value="MDR6238179.1"/>
    <property type="molecule type" value="Genomic_DNA"/>
</dbReference>
<evidence type="ECO:0000313" key="3">
    <source>
        <dbReference type="EMBL" id="MDR6238179.1"/>
    </source>
</evidence>
<name>A0AAE4BPN7_9BACT</name>
<dbReference type="InterPro" id="IPR025665">
    <property type="entry name" value="Beta-barrel_OMP_2"/>
</dbReference>
<evidence type="ECO:0000313" key="4">
    <source>
        <dbReference type="Proteomes" id="UP001185092"/>
    </source>
</evidence>